<gene>
    <name evidence="6" type="ORF">LG35_01945</name>
</gene>
<accession>A0ABR4YKY5</accession>
<keyword evidence="7" id="KW-1185">Reference proteome</keyword>
<feature type="short sequence motif" description="GXSXG" evidence="4">
    <location>
        <begin position="54"/>
        <end position="58"/>
    </location>
</feature>
<dbReference type="InterPro" id="IPR016035">
    <property type="entry name" value="Acyl_Trfase/lysoPLipase"/>
</dbReference>
<dbReference type="PANTHER" id="PTHR14226:SF76">
    <property type="entry name" value="NTE FAMILY PROTEIN RSSA"/>
    <property type="match status" value="1"/>
</dbReference>
<comment type="caution">
    <text evidence="6">The sequence shown here is derived from an EMBL/GenBank/DDBJ whole genome shotgun (WGS) entry which is preliminary data.</text>
</comment>
<evidence type="ECO:0000313" key="7">
    <source>
        <dbReference type="Proteomes" id="UP000030889"/>
    </source>
</evidence>
<keyword evidence="1 4" id="KW-0378">Hydrolase</keyword>
<dbReference type="Pfam" id="PF19143">
    <property type="entry name" value="Omp85_2"/>
    <property type="match status" value="1"/>
</dbReference>
<dbReference type="InterPro" id="IPR002641">
    <property type="entry name" value="PNPLA_dom"/>
</dbReference>
<dbReference type="Pfam" id="PF01734">
    <property type="entry name" value="Patatin"/>
    <property type="match status" value="1"/>
</dbReference>
<dbReference type="Gene3D" id="3.10.20.310">
    <property type="entry name" value="membrane protein fhac"/>
    <property type="match status" value="1"/>
</dbReference>
<reference evidence="6 7" key="1">
    <citation type="submission" date="2014-09" db="EMBL/GenBank/DDBJ databases">
        <title>Alistipes sp. 627, sp. nov., a novel member of the family Rikenellaceae isolated from human faeces.</title>
        <authorList>
            <person name="Shkoporov A.N."/>
            <person name="Chaplin A.V."/>
            <person name="Motuzova O.V."/>
            <person name="Kafarskaia L.I."/>
            <person name="Khokhlova E.V."/>
            <person name="Efimov B.A."/>
        </authorList>
    </citation>
    <scope>NUCLEOTIDE SEQUENCE [LARGE SCALE GENOMIC DNA]</scope>
    <source>
        <strain evidence="6 7">627</strain>
    </source>
</reference>
<evidence type="ECO:0000256" key="2">
    <source>
        <dbReference type="ARBA" id="ARBA00022963"/>
    </source>
</evidence>
<organism evidence="6 7">
    <name type="scientific">Alistipes inops</name>
    <dbReference type="NCBI Taxonomy" id="1501391"/>
    <lineage>
        <taxon>Bacteria</taxon>
        <taxon>Pseudomonadati</taxon>
        <taxon>Bacteroidota</taxon>
        <taxon>Bacteroidia</taxon>
        <taxon>Bacteroidales</taxon>
        <taxon>Rikenellaceae</taxon>
        <taxon>Alistipes</taxon>
    </lineage>
</organism>
<dbReference type="InterPro" id="IPR043864">
    <property type="entry name" value="Omp85-like_dom"/>
</dbReference>
<protein>
    <recommendedName>
        <fullName evidence="5">PNPLA domain-containing protein</fullName>
    </recommendedName>
</protein>
<dbReference type="InterPro" id="IPR050301">
    <property type="entry name" value="NTE"/>
</dbReference>
<proteinExistence type="predicted"/>
<evidence type="ECO:0000313" key="6">
    <source>
        <dbReference type="EMBL" id="KHE42792.1"/>
    </source>
</evidence>
<feature type="domain" description="PNPLA" evidence="5">
    <location>
        <begin position="23"/>
        <end position="215"/>
    </location>
</feature>
<feature type="active site" description="Proton acceptor" evidence="4">
    <location>
        <position position="202"/>
    </location>
</feature>
<keyword evidence="3 4" id="KW-0443">Lipid metabolism</keyword>
<dbReference type="Gene3D" id="3.40.1090.10">
    <property type="entry name" value="Cytosolic phospholipase A2 catalytic domain"/>
    <property type="match status" value="2"/>
</dbReference>
<sequence length="727" mass="81109">MQSVTPSDEPSSGEEQERRKVGLVLSGGGAKGVAHIGVIKVLEEAGIPIDYIAGTSMGAIIGGLYSIGWSTQELDSLVRNQDWMALLSDKIPRRDKLLSEKEITDMYILSVPLSLDKKFSIPSGVLAGQSVLNLLNEMTLGYHDDDLDFDSLPIPFACVAYDMVKGEEQVYRHGNLPLAIRASMSIPGAFAPVIRDSMVLVDGGIYNNFPVDVARDMGADIIIGVDLAAGPHDMEGLTSMMGLIDQITTFLGRDEYTKNLQDVDLYLKPDIKPYNSGSFNPEAVDSLLVRGERCARQNWDKIVALQDSIYTGNTYMIRKERILASDTDSVRIGNIEFVGLTRNEETFLRPSFGIDEQTVITKGHLNDAITKLRGSGAFSYVTYTLESRPPYTLTVSVDEKQEAMINVGFRFDTEEMASILLNTTLTLRGLQGPRLGLTVRLNENPYIKLDFRSSNILMGRLSLSYMYKSNNYRLYRNGRGINNITFGQNRVELFFSPANPIVFNPKVGVSYEHFNYNSFLFASDDDRIAVKPEGFVNYYLTGNLETLNDHYFPTRGVSVYAKAALHTDNGYGYNKGTPFASVSYSFRWALSATDRLTFIPSLYGRTLIGNEVAYSYYNYIGGEVAGRYMEQQIPFVGINHMETANRSVLTVNLEARMRLFARHYISLKGAYGIQNENFFKMFTESRNLFGIGLKYAYNSPIGPISILFDVSNIDKSLGVYFSLGKTF</sequence>
<dbReference type="CDD" id="cd07205">
    <property type="entry name" value="Pat_PNPLA6_PNPLA7_NTE1_like"/>
    <property type="match status" value="1"/>
</dbReference>
<feature type="short sequence motif" description="GXGXXG" evidence="4">
    <location>
        <begin position="27"/>
        <end position="32"/>
    </location>
</feature>
<dbReference type="PROSITE" id="PS51635">
    <property type="entry name" value="PNPLA"/>
    <property type="match status" value="1"/>
</dbReference>
<dbReference type="PANTHER" id="PTHR14226">
    <property type="entry name" value="NEUROPATHY TARGET ESTERASE/SWISS CHEESE D.MELANOGASTER"/>
    <property type="match status" value="1"/>
</dbReference>
<feature type="short sequence motif" description="DGA/G" evidence="4">
    <location>
        <begin position="202"/>
        <end position="204"/>
    </location>
</feature>
<dbReference type="EMBL" id="JRGF01000002">
    <property type="protein sequence ID" value="KHE42792.1"/>
    <property type="molecule type" value="Genomic_DNA"/>
</dbReference>
<evidence type="ECO:0000256" key="4">
    <source>
        <dbReference type="PROSITE-ProRule" id="PRU01161"/>
    </source>
</evidence>
<keyword evidence="2 4" id="KW-0442">Lipid degradation</keyword>
<dbReference type="SUPFAM" id="SSF52151">
    <property type="entry name" value="FabD/lysophospholipase-like"/>
    <property type="match status" value="1"/>
</dbReference>
<evidence type="ECO:0000256" key="3">
    <source>
        <dbReference type="ARBA" id="ARBA00023098"/>
    </source>
</evidence>
<evidence type="ECO:0000256" key="1">
    <source>
        <dbReference type="ARBA" id="ARBA00022801"/>
    </source>
</evidence>
<evidence type="ECO:0000259" key="5">
    <source>
        <dbReference type="PROSITE" id="PS51635"/>
    </source>
</evidence>
<name>A0ABR4YKY5_9BACT</name>
<dbReference type="Proteomes" id="UP000030889">
    <property type="component" value="Unassembled WGS sequence"/>
</dbReference>
<feature type="active site" description="Nucleophile" evidence="4">
    <location>
        <position position="56"/>
    </location>
</feature>